<name>A0ABV5YUX4_9ACTN</name>
<keyword evidence="1" id="KW-0012">Acyltransferase</keyword>
<dbReference type="InterPro" id="IPR029055">
    <property type="entry name" value="Ntn_hydrolases_N"/>
</dbReference>
<organism evidence="1 2">
    <name type="scientific">Actinoallomurus acaciae</name>
    <dbReference type="NCBI Taxonomy" id="502577"/>
    <lineage>
        <taxon>Bacteria</taxon>
        <taxon>Bacillati</taxon>
        <taxon>Actinomycetota</taxon>
        <taxon>Actinomycetes</taxon>
        <taxon>Streptosporangiales</taxon>
        <taxon>Thermomonosporaceae</taxon>
        <taxon>Actinoallomurus</taxon>
    </lineage>
</organism>
<feature type="non-terminal residue" evidence="1">
    <location>
        <position position="107"/>
    </location>
</feature>
<dbReference type="Proteomes" id="UP001589627">
    <property type="component" value="Unassembled WGS sequence"/>
</dbReference>
<reference evidence="1 2" key="1">
    <citation type="submission" date="2024-09" db="EMBL/GenBank/DDBJ databases">
        <authorList>
            <person name="Sun Q."/>
            <person name="Mori K."/>
        </authorList>
    </citation>
    <scope>NUCLEOTIDE SEQUENCE [LARGE SCALE GENOMIC DNA]</scope>
    <source>
        <strain evidence="1 2">TBRC 0563</strain>
    </source>
</reference>
<dbReference type="Gene3D" id="1.10.246.230">
    <property type="match status" value="1"/>
</dbReference>
<dbReference type="GO" id="GO:0103068">
    <property type="term" value="F:leukotriene C4 gamma-glutamyl transferase activity"/>
    <property type="evidence" value="ECO:0007669"/>
    <property type="project" value="UniProtKB-EC"/>
</dbReference>
<evidence type="ECO:0000313" key="1">
    <source>
        <dbReference type="EMBL" id="MFB9838851.1"/>
    </source>
</evidence>
<feature type="non-terminal residue" evidence="1">
    <location>
        <position position="1"/>
    </location>
</feature>
<proteinExistence type="predicted"/>
<comment type="caution">
    <text evidence="1">The sequence shown here is derived from an EMBL/GenBank/DDBJ whole genome shotgun (WGS) entry which is preliminary data.</text>
</comment>
<protein>
    <submittedName>
        <fullName evidence="1">Gamma-glutamyltransferase</fullName>
        <ecNumber evidence="1">2.3.2.2</ecNumber>
    </submittedName>
</protein>
<dbReference type="EMBL" id="JBHLZP010000587">
    <property type="protein sequence ID" value="MFB9838851.1"/>
    <property type="molecule type" value="Genomic_DNA"/>
</dbReference>
<dbReference type="PANTHER" id="PTHR43881:SF1">
    <property type="entry name" value="GAMMA-GLUTAMYLTRANSPEPTIDASE (AFU_ORTHOLOGUE AFUA_4G13580)"/>
    <property type="match status" value="1"/>
</dbReference>
<dbReference type="PANTHER" id="PTHR43881">
    <property type="entry name" value="GAMMA-GLUTAMYLTRANSPEPTIDASE (AFU_ORTHOLOGUE AFUA_4G13580)"/>
    <property type="match status" value="1"/>
</dbReference>
<sequence length="107" mass="11785">AAPGTRETRIAAARDTWYRGFVAEAIARFCAETAWRDTSGRRHGGLLTADDLDGWQATAEEPLGYDYHRYRVLKTGPWGQGPVFLQQLALLSGFDLDAAGHLSADYV</sequence>
<dbReference type="EC" id="2.3.2.2" evidence="1"/>
<evidence type="ECO:0000313" key="2">
    <source>
        <dbReference type="Proteomes" id="UP001589627"/>
    </source>
</evidence>
<dbReference type="Pfam" id="PF01019">
    <property type="entry name" value="G_glu_transpept"/>
    <property type="match status" value="1"/>
</dbReference>
<keyword evidence="1" id="KW-0808">Transferase</keyword>
<gene>
    <name evidence="1" type="ORF">ACFFNX_42565</name>
</gene>
<keyword evidence="2" id="KW-1185">Reference proteome</keyword>
<dbReference type="SUPFAM" id="SSF56235">
    <property type="entry name" value="N-terminal nucleophile aminohydrolases (Ntn hydrolases)"/>
    <property type="match status" value="1"/>
</dbReference>
<accession>A0ABV5YUX4</accession>
<dbReference type="RefSeq" id="WP_378211944.1">
    <property type="nucleotide sequence ID" value="NZ_JBHLZP010000587.1"/>
</dbReference>
<dbReference type="InterPro" id="IPR052896">
    <property type="entry name" value="GGT-like_enzyme"/>
</dbReference>